<dbReference type="SUPFAM" id="SSF51182">
    <property type="entry name" value="RmlC-like cupins"/>
    <property type="match status" value="1"/>
</dbReference>
<evidence type="ECO:0000256" key="1">
    <source>
        <dbReference type="ARBA" id="ARBA00008416"/>
    </source>
</evidence>
<gene>
    <name evidence="5" type="ORF">ACFO6Q_09495</name>
</gene>
<dbReference type="InterPro" id="IPR008778">
    <property type="entry name" value="Pirin_C_dom"/>
</dbReference>
<evidence type="ECO:0000313" key="5">
    <source>
        <dbReference type="EMBL" id="MFC4820558.1"/>
    </source>
</evidence>
<dbReference type="Gene3D" id="2.60.120.10">
    <property type="entry name" value="Jelly Rolls"/>
    <property type="match status" value="2"/>
</dbReference>
<sequence>MSAEPATLLIEPRLHDLGDGFNVRRVLPFRLRRHVGPFVFFDHMGPAALAPGRGLDVRPHPHIGLATVTYLYEGAIAHRDSLGSEQVIRPGDVNWMTAGRGIVHSERTPAPERAAGHRVHGIQTWVALPKEHEEVEPGFFHHPAATLPQAERDGVRLRVIAGEAFGLRSPVRVYAPTLYVDVEFLRDGVLVLPPEHEERAVYLVDGQARLDGETLPAAHMRVLAPGGDVAIAGSAGTRVMLCGGAPLDGERTIWWNFVSSSKERIERAKADWLAQRLGQVPGETEFIPLPER</sequence>
<dbReference type="Pfam" id="PF02678">
    <property type="entry name" value="Pirin"/>
    <property type="match status" value="1"/>
</dbReference>
<organism evidence="5 6">
    <name type="scientific">Dokdonella ginsengisoli</name>
    <dbReference type="NCBI Taxonomy" id="363846"/>
    <lineage>
        <taxon>Bacteria</taxon>
        <taxon>Pseudomonadati</taxon>
        <taxon>Pseudomonadota</taxon>
        <taxon>Gammaproteobacteria</taxon>
        <taxon>Lysobacterales</taxon>
        <taxon>Rhodanobacteraceae</taxon>
        <taxon>Dokdonella</taxon>
    </lineage>
</organism>
<dbReference type="InterPro" id="IPR014710">
    <property type="entry name" value="RmlC-like_jellyroll"/>
</dbReference>
<comment type="caution">
    <text evidence="5">The sequence shown here is derived from an EMBL/GenBank/DDBJ whole genome shotgun (WGS) entry which is preliminary data.</text>
</comment>
<dbReference type="RefSeq" id="WP_380020419.1">
    <property type="nucleotide sequence ID" value="NZ_JBHSHD010000007.1"/>
</dbReference>
<evidence type="ECO:0000259" key="3">
    <source>
        <dbReference type="Pfam" id="PF02678"/>
    </source>
</evidence>
<dbReference type="Pfam" id="PF05726">
    <property type="entry name" value="Pirin_C"/>
    <property type="match status" value="1"/>
</dbReference>
<feature type="domain" description="Pirin N-terminal" evidence="3">
    <location>
        <begin position="21"/>
        <end position="126"/>
    </location>
</feature>
<reference evidence="6" key="1">
    <citation type="journal article" date="2019" name="Int. J. Syst. Evol. Microbiol.">
        <title>The Global Catalogue of Microorganisms (GCM) 10K type strain sequencing project: providing services to taxonomists for standard genome sequencing and annotation.</title>
        <authorList>
            <consortium name="The Broad Institute Genomics Platform"/>
            <consortium name="The Broad Institute Genome Sequencing Center for Infectious Disease"/>
            <person name="Wu L."/>
            <person name="Ma J."/>
        </authorList>
    </citation>
    <scope>NUCLEOTIDE SEQUENCE [LARGE SCALE GENOMIC DNA]</scope>
    <source>
        <strain evidence="6">CCUG 30340</strain>
    </source>
</reference>
<proteinExistence type="inferred from homology"/>
<dbReference type="Proteomes" id="UP001595886">
    <property type="component" value="Unassembled WGS sequence"/>
</dbReference>
<accession>A0ABV9QUV0</accession>
<evidence type="ECO:0000259" key="4">
    <source>
        <dbReference type="Pfam" id="PF05726"/>
    </source>
</evidence>
<dbReference type="CDD" id="cd02247">
    <property type="entry name" value="cupin_pirin_C"/>
    <property type="match status" value="1"/>
</dbReference>
<feature type="domain" description="Pirin C-terminal" evidence="4">
    <location>
        <begin position="179"/>
        <end position="277"/>
    </location>
</feature>
<dbReference type="EMBL" id="JBHSHD010000007">
    <property type="protein sequence ID" value="MFC4820558.1"/>
    <property type="molecule type" value="Genomic_DNA"/>
</dbReference>
<dbReference type="PANTHER" id="PTHR13903:SF8">
    <property type="entry name" value="PIRIN"/>
    <property type="match status" value="1"/>
</dbReference>
<dbReference type="InterPro" id="IPR003829">
    <property type="entry name" value="Pirin_N_dom"/>
</dbReference>
<evidence type="ECO:0000256" key="2">
    <source>
        <dbReference type="RuleBase" id="RU003457"/>
    </source>
</evidence>
<evidence type="ECO:0000313" key="6">
    <source>
        <dbReference type="Proteomes" id="UP001595886"/>
    </source>
</evidence>
<dbReference type="PIRSF" id="PIRSF006232">
    <property type="entry name" value="Pirin"/>
    <property type="match status" value="1"/>
</dbReference>
<comment type="similarity">
    <text evidence="1 2">Belongs to the pirin family.</text>
</comment>
<dbReference type="InterPro" id="IPR011051">
    <property type="entry name" value="RmlC_Cupin_sf"/>
</dbReference>
<protein>
    <submittedName>
        <fullName evidence="5">Pirin family protein</fullName>
    </submittedName>
</protein>
<keyword evidence="6" id="KW-1185">Reference proteome</keyword>
<name>A0ABV9QUV0_9GAMM</name>
<dbReference type="InterPro" id="IPR012093">
    <property type="entry name" value="Pirin"/>
</dbReference>
<dbReference type="PANTHER" id="PTHR13903">
    <property type="entry name" value="PIRIN-RELATED"/>
    <property type="match status" value="1"/>
</dbReference>
<dbReference type="CDD" id="cd02909">
    <property type="entry name" value="cupin_pirin_N"/>
    <property type="match status" value="1"/>
</dbReference>